<dbReference type="InterPro" id="IPR011257">
    <property type="entry name" value="DNA_glycosylase"/>
</dbReference>
<dbReference type="SUPFAM" id="SSF57884">
    <property type="entry name" value="Ada DNA repair protein, N-terminal domain (N-Ada 10)"/>
    <property type="match status" value="1"/>
</dbReference>
<keyword evidence="8" id="KW-0804">Transcription</keyword>
<dbReference type="Proteomes" id="UP000324285">
    <property type="component" value="Chromosome"/>
</dbReference>
<dbReference type="PANTHER" id="PTHR43003">
    <property type="entry name" value="DNA-3-METHYLADENINE GLYCOSYLASE"/>
    <property type="match status" value="1"/>
</dbReference>
<evidence type="ECO:0000313" key="11">
    <source>
        <dbReference type="EMBL" id="QEM83106.1"/>
    </source>
</evidence>
<keyword evidence="4" id="KW-0808">Transferase</keyword>
<evidence type="ECO:0000256" key="9">
    <source>
        <dbReference type="ARBA" id="ARBA00023204"/>
    </source>
</evidence>
<evidence type="ECO:0000256" key="4">
    <source>
        <dbReference type="ARBA" id="ARBA00022603"/>
    </source>
</evidence>
<proteinExistence type="predicted"/>
<dbReference type="InterPro" id="IPR035451">
    <property type="entry name" value="Ada-like_dom_sf"/>
</dbReference>
<dbReference type="RefSeq" id="WP_149286228.1">
    <property type="nucleotide sequence ID" value="NZ_CP038437.2"/>
</dbReference>
<keyword evidence="5" id="KW-0227">DNA damage</keyword>
<dbReference type="InterPro" id="IPR010316">
    <property type="entry name" value="AlkA_N"/>
</dbReference>
<dbReference type="GO" id="GO:0003700">
    <property type="term" value="F:DNA-binding transcription factor activity"/>
    <property type="evidence" value="ECO:0007669"/>
    <property type="project" value="InterPro"/>
</dbReference>
<keyword evidence="6" id="KW-0805">Transcription regulation</keyword>
<dbReference type="GO" id="GO:0032131">
    <property type="term" value="F:alkylated DNA binding"/>
    <property type="evidence" value="ECO:0007669"/>
    <property type="project" value="TreeGrafter"/>
</dbReference>
<dbReference type="GO" id="GO:0043565">
    <property type="term" value="F:sequence-specific DNA binding"/>
    <property type="evidence" value="ECO:0007669"/>
    <property type="project" value="InterPro"/>
</dbReference>
<sequence length="478" mass="53705">MSSSLTLAPDQCRRARLARDARFDGCFFVGVVTTGIYCRPICPAKAPLERNVRYFDTAFAAAEAGFRPCLRCRPDSAPGSPAWRGTDTTLRRALRLIDEGALTDGNMTQLAERLGIGERHLRGLFQRRFGVSPKAYALHRQCLFAKQLLHETQLPITEIAFASGFSSVRRFNDTFHSRIGLSPREVRRQQKTHDTPGIELKLSYRPPYAWETLRDFYAQRSIEGMEWVGDHYLGRHFQWGSASGKFTAYFDEPGPNNEPSQRHGRHAMRVELTLDDLRQLAPVVANIRRVLDLDADPEVIATVIEPTIERSSIEGLPKPSLVSGLRLPGIWSPFEARIRAILGQQVSIIAARRLTQTLVNTLGEPASDGGRHFPTPSAIAQDDLAFLGMPQRRRQTLKDLATAIMNQQDSESIPGIGPWTRDYARLRGDSDPDVWLPGDAGVKRALKQLPCVDPESATPWRSYLLLQLWNLDHEHQAR</sequence>
<evidence type="ECO:0000256" key="7">
    <source>
        <dbReference type="ARBA" id="ARBA00023159"/>
    </source>
</evidence>
<dbReference type="GO" id="GO:0005737">
    <property type="term" value="C:cytoplasm"/>
    <property type="evidence" value="ECO:0007669"/>
    <property type="project" value="TreeGrafter"/>
</dbReference>
<dbReference type="Gene3D" id="1.10.10.60">
    <property type="entry name" value="Homeodomain-like"/>
    <property type="match status" value="2"/>
</dbReference>
<dbReference type="Gene3D" id="1.10.340.30">
    <property type="entry name" value="Hypothetical protein, domain 2"/>
    <property type="match status" value="1"/>
</dbReference>
<dbReference type="Pfam" id="PF00730">
    <property type="entry name" value="HhH-GPD"/>
    <property type="match status" value="1"/>
</dbReference>
<dbReference type="SUPFAM" id="SSF48150">
    <property type="entry name" value="DNA-glycosylase"/>
    <property type="match status" value="1"/>
</dbReference>
<dbReference type="Gene3D" id="3.30.310.20">
    <property type="entry name" value="DNA-3-methyladenine glycosylase AlkA, N-terminal domain"/>
    <property type="match status" value="1"/>
</dbReference>
<dbReference type="EMBL" id="CP038437">
    <property type="protein sequence ID" value="QEM83106.1"/>
    <property type="molecule type" value="Genomic_DNA"/>
</dbReference>
<dbReference type="Pfam" id="PF12833">
    <property type="entry name" value="HTH_18"/>
    <property type="match status" value="1"/>
</dbReference>
<feature type="domain" description="HTH araC/xylS-type" evidence="10">
    <location>
        <begin position="91"/>
        <end position="189"/>
    </location>
</feature>
<dbReference type="KEGG" id="hbh:E4T21_17330"/>
<dbReference type="GO" id="GO:0008270">
    <property type="term" value="F:zinc ion binding"/>
    <property type="evidence" value="ECO:0007669"/>
    <property type="project" value="InterPro"/>
</dbReference>
<dbReference type="GO" id="GO:0032993">
    <property type="term" value="C:protein-DNA complex"/>
    <property type="evidence" value="ECO:0007669"/>
    <property type="project" value="TreeGrafter"/>
</dbReference>
<dbReference type="InterPro" id="IPR009057">
    <property type="entry name" value="Homeodomain-like_sf"/>
</dbReference>
<dbReference type="GO" id="GO:0043916">
    <property type="term" value="F:DNA-7-methylguanine glycosylase activity"/>
    <property type="evidence" value="ECO:0007669"/>
    <property type="project" value="TreeGrafter"/>
</dbReference>
<evidence type="ECO:0000256" key="5">
    <source>
        <dbReference type="ARBA" id="ARBA00022763"/>
    </source>
</evidence>
<dbReference type="SMART" id="SM00342">
    <property type="entry name" value="HTH_ARAC"/>
    <property type="match status" value="1"/>
</dbReference>
<dbReference type="InterPro" id="IPR003265">
    <property type="entry name" value="HhH-GPD_domain"/>
</dbReference>
<evidence type="ECO:0000256" key="1">
    <source>
        <dbReference type="ARBA" id="ARBA00000086"/>
    </source>
</evidence>
<protein>
    <recommendedName>
        <fullName evidence="3">DNA-3-methyladenine glycosylase II</fullName>
        <ecNumber evidence="3">3.2.2.21</ecNumber>
    </recommendedName>
</protein>
<comment type="catalytic activity">
    <reaction evidence="1">
        <text>Hydrolysis of alkylated DNA, releasing 3-methyladenine, 3-methylguanine, 7-methylguanine and 7-methyladenine.</text>
        <dbReference type="EC" id="3.2.2.21"/>
    </reaction>
</comment>
<comment type="cofactor">
    <cofactor evidence="2">
        <name>Zn(2+)</name>
        <dbReference type="ChEBI" id="CHEBI:29105"/>
    </cofactor>
</comment>
<dbReference type="PROSITE" id="PS01124">
    <property type="entry name" value="HTH_ARAC_FAMILY_2"/>
    <property type="match status" value="1"/>
</dbReference>
<evidence type="ECO:0000256" key="2">
    <source>
        <dbReference type="ARBA" id="ARBA00001947"/>
    </source>
</evidence>
<dbReference type="SUPFAM" id="SSF46689">
    <property type="entry name" value="Homeodomain-like"/>
    <property type="match status" value="2"/>
</dbReference>
<dbReference type="SMART" id="SM01009">
    <property type="entry name" value="AlkA_N"/>
    <property type="match status" value="1"/>
</dbReference>
<evidence type="ECO:0000256" key="3">
    <source>
        <dbReference type="ARBA" id="ARBA00012000"/>
    </source>
</evidence>
<reference evidence="11" key="1">
    <citation type="submission" date="2021-02" db="EMBL/GenBank/DDBJ databases">
        <title>Strain Y2R2, a novel species of the genus Halomonas.</title>
        <authorList>
            <person name="Huang H."/>
        </authorList>
    </citation>
    <scope>NUCLEOTIDE SEQUENCE</scope>
    <source>
        <strain evidence="11">Y2R2</strain>
    </source>
</reference>
<evidence type="ECO:0000313" key="12">
    <source>
        <dbReference type="Proteomes" id="UP000324285"/>
    </source>
</evidence>
<dbReference type="GO" id="GO:0006307">
    <property type="term" value="P:DNA alkylation repair"/>
    <property type="evidence" value="ECO:0007669"/>
    <property type="project" value="TreeGrafter"/>
</dbReference>
<dbReference type="GO" id="GO:0008725">
    <property type="term" value="F:DNA-3-methyladenine glycosylase activity"/>
    <property type="evidence" value="ECO:0007669"/>
    <property type="project" value="TreeGrafter"/>
</dbReference>
<evidence type="ECO:0000256" key="6">
    <source>
        <dbReference type="ARBA" id="ARBA00023015"/>
    </source>
</evidence>
<dbReference type="AlphaFoldDB" id="A0A5C1NIF9"/>
<evidence type="ECO:0000259" key="10">
    <source>
        <dbReference type="PROSITE" id="PS01124"/>
    </source>
</evidence>
<evidence type="ECO:0000256" key="8">
    <source>
        <dbReference type="ARBA" id="ARBA00023163"/>
    </source>
</evidence>
<dbReference type="InterPro" id="IPR037046">
    <property type="entry name" value="AlkA_N_sf"/>
</dbReference>
<dbReference type="InterPro" id="IPR051912">
    <property type="entry name" value="Alkylbase_DNA_Glycosylase/TA"/>
</dbReference>
<dbReference type="GO" id="GO:0008168">
    <property type="term" value="F:methyltransferase activity"/>
    <property type="evidence" value="ECO:0007669"/>
    <property type="project" value="UniProtKB-KW"/>
</dbReference>
<name>A0A5C1NIF9_9GAMM</name>
<dbReference type="Pfam" id="PF02805">
    <property type="entry name" value="Ada_Zn_binding"/>
    <property type="match status" value="1"/>
</dbReference>
<dbReference type="Pfam" id="PF06029">
    <property type="entry name" value="AlkA_N"/>
    <property type="match status" value="1"/>
</dbReference>
<accession>A0A5C1NIF9</accession>
<dbReference type="InterPro" id="IPR018060">
    <property type="entry name" value="HTH_AraC"/>
</dbReference>
<gene>
    <name evidence="11" type="ORF">E4T21_17330</name>
</gene>
<dbReference type="OrthoDB" id="9811249at2"/>
<dbReference type="InterPro" id="IPR004026">
    <property type="entry name" value="Ada_DNA_repair_Zn-bd"/>
</dbReference>
<dbReference type="PANTHER" id="PTHR43003:SF13">
    <property type="entry name" value="DNA-3-METHYLADENINE GLYCOSYLASE 2"/>
    <property type="match status" value="1"/>
</dbReference>
<keyword evidence="12" id="KW-1185">Reference proteome</keyword>
<dbReference type="Gene3D" id="3.40.10.10">
    <property type="entry name" value="DNA Methylphosphotriester Repair Domain"/>
    <property type="match status" value="1"/>
</dbReference>
<organism evidence="11 12">
    <name type="scientific">Halomonas binhaiensis</name>
    <dbReference type="NCBI Taxonomy" id="2562282"/>
    <lineage>
        <taxon>Bacteria</taxon>
        <taxon>Pseudomonadati</taxon>
        <taxon>Pseudomonadota</taxon>
        <taxon>Gammaproteobacteria</taxon>
        <taxon>Oceanospirillales</taxon>
        <taxon>Halomonadaceae</taxon>
        <taxon>Halomonas</taxon>
    </lineage>
</organism>
<dbReference type="GO" id="GO:0032259">
    <property type="term" value="P:methylation"/>
    <property type="evidence" value="ECO:0007669"/>
    <property type="project" value="UniProtKB-KW"/>
</dbReference>
<keyword evidence="7" id="KW-0010">Activator</keyword>
<dbReference type="GO" id="GO:0006285">
    <property type="term" value="P:base-excision repair, AP site formation"/>
    <property type="evidence" value="ECO:0007669"/>
    <property type="project" value="TreeGrafter"/>
</dbReference>
<keyword evidence="9" id="KW-0234">DNA repair</keyword>
<dbReference type="SUPFAM" id="SSF55945">
    <property type="entry name" value="TATA-box binding protein-like"/>
    <property type="match status" value="1"/>
</dbReference>
<keyword evidence="4" id="KW-0489">Methyltransferase</keyword>
<dbReference type="EC" id="3.2.2.21" evidence="3"/>